<evidence type="ECO:0000256" key="3">
    <source>
        <dbReference type="SAM" id="SignalP"/>
    </source>
</evidence>
<proteinExistence type="predicted"/>
<organism evidence="4">
    <name type="scientific">Aetherobacter sp</name>
    <dbReference type="NCBI Taxonomy" id="2022431"/>
    <lineage>
        <taxon>Bacteria</taxon>
        <taxon>Pseudomonadati</taxon>
        <taxon>Myxococcota</taxon>
        <taxon>Polyangia</taxon>
        <taxon>Polyangiales</taxon>
        <taxon>Polyangiaceae</taxon>
        <taxon>Aetherobacter</taxon>
    </lineage>
</organism>
<evidence type="ECO:0000256" key="1">
    <source>
        <dbReference type="ARBA" id="ARBA00022723"/>
    </source>
</evidence>
<name>A0A3Q8I1N2_9BACT</name>
<dbReference type="Pfam" id="PF03571">
    <property type="entry name" value="Peptidase_M49"/>
    <property type="match status" value="1"/>
</dbReference>
<evidence type="ECO:0000313" key="4">
    <source>
        <dbReference type="EMBL" id="AYM52588.1"/>
    </source>
</evidence>
<reference evidence="4" key="1">
    <citation type="journal article" date="2018" name="J. Ind. Microbiol. Biotechnol.">
        <title>Genome mining reveals uncommon alkylpyrones as type III PKS products from myxobacteria.</title>
        <authorList>
            <person name="Hug J.J."/>
            <person name="Panter F."/>
            <person name="Krug D."/>
            <person name="Muller R."/>
        </authorList>
    </citation>
    <scope>NUCLEOTIDE SEQUENCE</scope>
    <source>
        <strain evidence="4">MSr9329</strain>
    </source>
</reference>
<accession>A0A3Q8I1N2</accession>
<dbReference type="AlphaFoldDB" id="A0A3Q8I1N2"/>
<dbReference type="PANTHER" id="PTHR23422:SF11">
    <property type="entry name" value="DIPEPTIDYL PEPTIDASE 3"/>
    <property type="match status" value="1"/>
</dbReference>
<feature type="chain" id="PRO_5018653094" evidence="3">
    <location>
        <begin position="19"/>
        <end position="687"/>
    </location>
</feature>
<dbReference type="GO" id="GO:0008239">
    <property type="term" value="F:dipeptidyl-peptidase activity"/>
    <property type="evidence" value="ECO:0007669"/>
    <property type="project" value="TreeGrafter"/>
</dbReference>
<keyword evidence="1" id="KW-0479">Metal-binding</keyword>
<dbReference type="PROSITE" id="PS51257">
    <property type="entry name" value="PROKAR_LIPOPROTEIN"/>
    <property type="match status" value="1"/>
</dbReference>
<dbReference type="EMBL" id="MH908879">
    <property type="protein sequence ID" value="AYM52588.1"/>
    <property type="molecule type" value="Genomic_DNA"/>
</dbReference>
<feature type="signal peptide" evidence="3">
    <location>
        <begin position="1"/>
        <end position="18"/>
    </location>
</feature>
<dbReference type="GO" id="GO:0046872">
    <property type="term" value="F:metal ion binding"/>
    <property type="evidence" value="ECO:0007669"/>
    <property type="project" value="UniProtKB-KW"/>
</dbReference>
<evidence type="ECO:0000256" key="2">
    <source>
        <dbReference type="ARBA" id="ARBA00022801"/>
    </source>
</evidence>
<dbReference type="Gene3D" id="3.30.540.30">
    <property type="match status" value="2"/>
</dbReference>
<dbReference type="InterPro" id="IPR039461">
    <property type="entry name" value="Peptidase_M49"/>
</dbReference>
<keyword evidence="2" id="KW-0378">Hydrolase</keyword>
<dbReference type="PANTHER" id="PTHR23422">
    <property type="entry name" value="DIPEPTIDYL PEPTIDASE III-RELATED"/>
    <property type="match status" value="1"/>
</dbReference>
<sequence>MRRAAVSSLAALATLAIACGSSPPPEAPEVPAPPAPVSAPAAAPASAALIAAAPPQKAAEPVYSGKVLEVVAGVTAASYPPTGFDKLTRTQRVIAYHLTQAVLAGDPIFTMQTSRYGWPATEVVRKLLAKKDKIDPKVAEKLALYRKMLFLHHGIHDAKTGQKLAPPLDQKEMEAAAKAASVAIPRDLLKGMFDPSVAPNVTNKTPGKGKDPLVESAANHYEGVTSADLEKFKDRYELNGRVVKEKGKITEQVYRAGDDKNPAGLGAKELGRVIKHLEAAMALSGPAEQAALGHLVKYLRTGDNEEFRQHDVAWLKQVSTVDYILGFIETYGDVRGRKGNFEGFVAIPDPERDPPLQALAKSALYFEQKMPWEARWKRDSFQTPASAAVTVLAAAGDAGPFTFSGVNLPNAQDLREKYGSKNFVVLSVMDTRDGLTLARTIDEFAPEEARSEMHRCAKYLEYAATGFHEITGHGSGKVNADLKADPSQLLAPYYSAMEEGRAERVADFLTGDPKAVEIGILPDAGCARVYASYTAMIQMVMLKNVPEGDAVEEDHLRAELISSGNAREKGAIVAEQRGGKTFFVVKDAAAWRKAEGDLLAELQRIKATGDKAAIKALVDKFGTKLDTKLRDEVLARRKSLNLPSNMATIPPILTLEQDGRGVVLDAVARQTTSLDEYIAAVEKAWVD</sequence>
<dbReference type="GO" id="GO:0005737">
    <property type="term" value="C:cytoplasm"/>
    <property type="evidence" value="ECO:0007669"/>
    <property type="project" value="TreeGrafter"/>
</dbReference>
<keyword evidence="3" id="KW-0732">Signal</keyword>
<protein>
    <submittedName>
        <fullName evidence="4">Dipeptidyl-peptidase III</fullName>
    </submittedName>
</protein>